<proteinExistence type="predicted"/>
<evidence type="ECO:0000313" key="3">
    <source>
        <dbReference type="Proteomes" id="UP001058974"/>
    </source>
</evidence>
<reference evidence="2 3" key="1">
    <citation type="journal article" date="2022" name="Nat. Genet.">
        <title>Improved pea reference genome and pan-genome highlight genomic features and evolutionary characteristics.</title>
        <authorList>
            <person name="Yang T."/>
            <person name="Liu R."/>
            <person name="Luo Y."/>
            <person name="Hu S."/>
            <person name="Wang D."/>
            <person name="Wang C."/>
            <person name="Pandey M.K."/>
            <person name="Ge S."/>
            <person name="Xu Q."/>
            <person name="Li N."/>
            <person name="Li G."/>
            <person name="Huang Y."/>
            <person name="Saxena R.K."/>
            <person name="Ji Y."/>
            <person name="Li M."/>
            <person name="Yan X."/>
            <person name="He Y."/>
            <person name="Liu Y."/>
            <person name="Wang X."/>
            <person name="Xiang C."/>
            <person name="Varshney R.K."/>
            <person name="Ding H."/>
            <person name="Gao S."/>
            <person name="Zong X."/>
        </authorList>
    </citation>
    <scope>NUCLEOTIDE SEQUENCE [LARGE SCALE GENOMIC DNA]</scope>
    <source>
        <strain evidence="2 3">cv. Zhongwan 6</strain>
    </source>
</reference>
<comment type="subcellular location">
    <subcellularLocation>
        <location evidence="1">Cell membrane</location>
        <topology evidence="1">Peripheral membrane protein</topology>
        <orientation evidence="1">Cytoplasmic side</orientation>
    </subcellularLocation>
</comment>
<evidence type="ECO:0000313" key="2">
    <source>
        <dbReference type="EMBL" id="KAI5444411.1"/>
    </source>
</evidence>
<accession>A0A9D5BJ02</accession>
<evidence type="ECO:0000256" key="1">
    <source>
        <dbReference type="ARBA" id="ARBA00004413"/>
    </source>
</evidence>
<dbReference type="SUPFAM" id="SSF48403">
    <property type="entry name" value="Ankyrin repeat"/>
    <property type="match status" value="1"/>
</dbReference>
<dbReference type="GO" id="GO:0005886">
    <property type="term" value="C:plasma membrane"/>
    <property type="evidence" value="ECO:0007669"/>
    <property type="project" value="UniProtKB-SubCell"/>
</dbReference>
<dbReference type="Gene3D" id="1.25.40.20">
    <property type="entry name" value="Ankyrin repeat-containing domain"/>
    <property type="match status" value="1"/>
</dbReference>
<dbReference type="Gramene" id="Psat01G0287500-T1">
    <property type="protein sequence ID" value="KAI5444411.1"/>
    <property type="gene ID" value="KIW84_012875"/>
</dbReference>
<gene>
    <name evidence="2" type="ORF">KIW84_012875</name>
</gene>
<organism evidence="2 3">
    <name type="scientific">Pisum sativum</name>
    <name type="common">Garden pea</name>
    <name type="synonym">Lathyrus oleraceus</name>
    <dbReference type="NCBI Taxonomy" id="3888"/>
    <lineage>
        <taxon>Eukaryota</taxon>
        <taxon>Viridiplantae</taxon>
        <taxon>Streptophyta</taxon>
        <taxon>Embryophyta</taxon>
        <taxon>Tracheophyta</taxon>
        <taxon>Spermatophyta</taxon>
        <taxon>Magnoliopsida</taxon>
        <taxon>eudicotyledons</taxon>
        <taxon>Gunneridae</taxon>
        <taxon>Pentapetalae</taxon>
        <taxon>rosids</taxon>
        <taxon>fabids</taxon>
        <taxon>Fabales</taxon>
        <taxon>Fabaceae</taxon>
        <taxon>Papilionoideae</taxon>
        <taxon>50 kb inversion clade</taxon>
        <taxon>NPAAA clade</taxon>
        <taxon>Hologalegina</taxon>
        <taxon>IRL clade</taxon>
        <taxon>Fabeae</taxon>
        <taxon>Lathyrus</taxon>
    </lineage>
</organism>
<name>A0A9D5BJ02_PEA</name>
<dbReference type="InterPro" id="IPR036770">
    <property type="entry name" value="Ankyrin_rpt-contain_sf"/>
</dbReference>
<comment type="caution">
    <text evidence="2">The sequence shown here is derived from an EMBL/GenBank/DDBJ whole genome shotgun (WGS) entry which is preliminary data.</text>
</comment>
<dbReference type="AlphaFoldDB" id="A0A9D5BJ02"/>
<dbReference type="InterPro" id="IPR002110">
    <property type="entry name" value="Ankyrin_rpt"/>
</dbReference>
<dbReference type="EMBL" id="JAMSHJ010000001">
    <property type="protein sequence ID" value="KAI5444411.1"/>
    <property type="molecule type" value="Genomic_DNA"/>
</dbReference>
<dbReference type="Pfam" id="PF00023">
    <property type="entry name" value="Ank"/>
    <property type="match status" value="2"/>
</dbReference>
<protein>
    <submittedName>
        <fullName evidence="2">Uncharacterized protein</fullName>
    </submittedName>
</protein>
<sequence length="206" mass="22755">MAALNGYFDCVQLLLDLNANVLAATYHYGTSMDLIGAGSTPLHYAACGGNLNCCSVSRQSYKTTAERCKRTGTDPVSNLVLPDLRDSVMAALDICGVRVDLVTPGEVMAGYGWSTEQSPEVPRNKTAILWASYVLPLFKNINTATYQNYMNNRISALSRLAHMPSDASMERPLQRSRQNKCGTFWGPNRIFSQGYIEFYYDTGHAE</sequence>
<keyword evidence="3" id="KW-1185">Reference proteome</keyword>
<dbReference type="Proteomes" id="UP001058974">
    <property type="component" value="Chromosome 1"/>
</dbReference>